<dbReference type="GO" id="GO:0000287">
    <property type="term" value="F:magnesium ion binding"/>
    <property type="evidence" value="ECO:0007669"/>
    <property type="project" value="UniProtKB-UniRule"/>
</dbReference>
<dbReference type="AlphaFoldDB" id="E3CXV9"/>
<dbReference type="InterPro" id="IPR004188">
    <property type="entry name" value="Phe-tRNA_ligase_II_N"/>
</dbReference>
<dbReference type="CDD" id="cd00496">
    <property type="entry name" value="PheRS_alpha_core"/>
    <property type="match status" value="1"/>
</dbReference>
<name>E3CXV9_9BACT</name>
<dbReference type="GO" id="GO:0004826">
    <property type="term" value="F:phenylalanine-tRNA ligase activity"/>
    <property type="evidence" value="ECO:0007669"/>
    <property type="project" value="UniProtKB-UniRule"/>
</dbReference>
<dbReference type="SUPFAM" id="SSF55681">
    <property type="entry name" value="Class II aaRS and biotin synthetases"/>
    <property type="match status" value="1"/>
</dbReference>
<feature type="binding site" evidence="13">
    <location>
        <position position="256"/>
    </location>
    <ligand>
        <name>Mg(2+)</name>
        <dbReference type="ChEBI" id="CHEBI:18420"/>
        <note>shared with beta subunit</note>
    </ligand>
</feature>
<accession>E3CXV9</accession>
<comment type="subcellular location">
    <subcellularLocation>
        <location evidence="1 13">Cytoplasm</location>
    </subcellularLocation>
</comment>
<dbReference type="GO" id="GO:0000049">
    <property type="term" value="F:tRNA binding"/>
    <property type="evidence" value="ECO:0007669"/>
    <property type="project" value="InterPro"/>
</dbReference>
<dbReference type="Gene3D" id="3.30.930.10">
    <property type="entry name" value="Bira Bifunctional Protein, Domain 2"/>
    <property type="match status" value="1"/>
</dbReference>
<feature type="domain" description="Aminoacyl-transfer RNA synthetases class-II family profile" evidence="14">
    <location>
        <begin position="118"/>
        <end position="331"/>
    </location>
</feature>
<keyword evidence="10 13" id="KW-0648">Protein biosynthesis</keyword>
<evidence type="ECO:0000256" key="10">
    <source>
        <dbReference type="ARBA" id="ARBA00022917"/>
    </source>
</evidence>
<dbReference type="InterPro" id="IPR004529">
    <property type="entry name" value="Phe-tRNA-synth_IIc_asu"/>
</dbReference>
<dbReference type="InterPro" id="IPR022911">
    <property type="entry name" value="Phe_tRNA_ligase_alpha1_bac"/>
</dbReference>
<dbReference type="InterPro" id="IPR006195">
    <property type="entry name" value="aa-tRNA-synth_II"/>
</dbReference>
<evidence type="ECO:0000256" key="9">
    <source>
        <dbReference type="ARBA" id="ARBA00022842"/>
    </source>
</evidence>
<evidence type="ECO:0000256" key="1">
    <source>
        <dbReference type="ARBA" id="ARBA00004496"/>
    </source>
</evidence>
<dbReference type="STRING" id="584708.Apau_1143"/>
<comment type="subunit">
    <text evidence="3 13">Tetramer of two alpha and two beta subunits.</text>
</comment>
<keyword evidence="7 13" id="KW-0547">Nucleotide-binding</keyword>
<dbReference type="OrthoDB" id="9800719at2"/>
<keyword evidence="6 13" id="KW-0479">Metal-binding</keyword>
<protein>
    <recommendedName>
        <fullName evidence="13">Phenylalanine--tRNA ligase alpha subunit</fullName>
        <ecNumber evidence="13">6.1.1.20</ecNumber>
    </recommendedName>
    <alternativeName>
        <fullName evidence="13">Phenylalanyl-tRNA synthetase alpha subunit</fullName>
        <shortName evidence="13">PheRS</shortName>
    </alternativeName>
</protein>
<evidence type="ECO:0000256" key="3">
    <source>
        <dbReference type="ARBA" id="ARBA00011209"/>
    </source>
</evidence>
<dbReference type="Pfam" id="PF02912">
    <property type="entry name" value="Phe_tRNA-synt_N"/>
    <property type="match status" value="1"/>
</dbReference>
<evidence type="ECO:0000313" key="16">
    <source>
        <dbReference type="Proteomes" id="UP000005096"/>
    </source>
</evidence>
<dbReference type="NCBIfam" id="TIGR00468">
    <property type="entry name" value="pheS"/>
    <property type="match status" value="1"/>
</dbReference>
<evidence type="ECO:0000256" key="5">
    <source>
        <dbReference type="ARBA" id="ARBA00022598"/>
    </source>
</evidence>
<keyword evidence="4 13" id="KW-0963">Cytoplasm</keyword>
<dbReference type="InterPro" id="IPR010978">
    <property type="entry name" value="tRNA-bd_arm"/>
</dbReference>
<comment type="similarity">
    <text evidence="2 13">Belongs to the class-II aminoacyl-tRNA synthetase family. Phe-tRNA synthetase alpha subunit type 1 subfamily.</text>
</comment>
<keyword evidence="9 13" id="KW-0460">Magnesium</keyword>
<sequence length="344" mass="38089">MSDMLRDVERMEAAFAETMEKVRSLGDLEALRLEYLGKKGALTGLLRLLGQAAPEERPALGQAVNRLRDACEESLKVRAAELREQEEEAAEARDRVDVSLPGCGRPYGRPHPVVQTFQEILDIFVSLGFSVASGPEIETDFFNFEALNFKAHHPARDMQDTFFVEKDRLLRTHTSPVQVRSMLAQGAPLRIVIPGRVYRRDSDPTHSPMFHQVEGLLLDENISVADLKGCLQAFVDAIFGRPLRSRFRGSYFPFTEPSLEMDVECVVCAGNPAGCRVCKGTGWLEILGAGMVHPNVLRSGGVDPERYGGFAWGMGVDRVAMLKYGLSDLRPLFEGDLAYLTGGN</sequence>
<keyword evidence="8 13" id="KW-0067">ATP-binding</keyword>
<dbReference type="Pfam" id="PF01409">
    <property type="entry name" value="tRNA-synt_2d"/>
    <property type="match status" value="1"/>
</dbReference>
<dbReference type="eggNOG" id="COG0016">
    <property type="taxonomic scope" value="Bacteria"/>
</dbReference>
<evidence type="ECO:0000256" key="2">
    <source>
        <dbReference type="ARBA" id="ARBA00010207"/>
    </source>
</evidence>
<dbReference type="PANTHER" id="PTHR11538">
    <property type="entry name" value="PHENYLALANYL-TRNA SYNTHETASE"/>
    <property type="match status" value="1"/>
</dbReference>
<dbReference type="PANTHER" id="PTHR11538:SF41">
    <property type="entry name" value="PHENYLALANINE--TRNA LIGASE, MITOCHONDRIAL"/>
    <property type="match status" value="1"/>
</dbReference>
<evidence type="ECO:0000256" key="13">
    <source>
        <dbReference type="HAMAP-Rule" id="MF_00281"/>
    </source>
</evidence>
<comment type="catalytic activity">
    <reaction evidence="12 13">
        <text>tRNA(Phe) + L-phenylalanine + ATP = L-phenylalanyl-tRNA(Phe) + AMP + diphosphate + H(+)</text>
        <dbReference type="Rhea" id="RHEA:19413"/>
        <dbReference type="Rhea" id="RHEA-COMP:9668"/>
        <dbReference type="Rhea" id="RHEA-COMP:9699"/>
        <dbReference type="ChEBI" id="CHEBI:15378"/>
        <dbReference type="ChEBI" id="CHEBI:30616"/>
        <dbReference type="ChEBI" id="CHEBI:33019"/>
        <dbReference type="ChEBI" id="CHEBI:58095"/>
        <dbReference type="ChEBI" id="CHEBI:78442"/>
        <dbReference type="ChEBI" id="CHEBI:78531"/>
        <dbReference type="ChEBI" id="CHEBI:456215"/>
        <dbReference type="EC" id="6.1.1.20"/>
    </reaction>
</comment>
<dbReference type="RefSeq" id="WP_006300769.1">
    <property type="nucleotide sequence ID" value="NZ_CM001022.1"/>
</dbReference>
<organism evidence="15 16">
    <name type="scientific">Aminomonas paucivorans DSM 12260</name>
    <dbReference type="NCBI Taxonomy" id="584708"/>
    <lineage>
        <taxon>Bacteria</taxon>
        <taxon>Thermotogati</taxon>
        <taxon>Synergistota</taxon>
        <taxon>Synergistia</taxon>
        <taxon>Synergistales</taxon>
        <taxon>Synergistaceae</taxon>
        <taxon>Aminomonas</taxon>
    </lineage>
</organism>
<dbReference type="EMBL" id="CM001022">
    <property type="protein sequence ID" value="EFQ23569.1"/>
    <property type="molecule type" value="Genomic_DNA"/>
</dbReference>
<dbReference type="EC" id="6.1.1.20" evidence="13"/>
<dbReference type="Proteomes" id="UP000005096">
    <property type="component" value="Chromosome"/>
</dbReference>
<dbReference type="HAMAP" id="MF_00281">
    <property type="entry name" value="Phe_tRNA_synth_alpha1"/>
    <property type="match status" value="1"/>
</dbReference>
<dbReference type="GO" id="GO:0006432">
    <property type="term" value="P:phenylalanyl-tRNA aminoacylation"/>
    <property type="evidence" value="ECO:0007669"/>
    <property type="project" value="UniProtKB-UniRule"/>
</dbReference>
<dbReference type="GO" id="GO:0005737">
    <property type="term" value="C:cytoplasm"/>
    <property type="evidence" value="ECO:0007669"/>
    <property type="project" value="UniProtKB-SubCell"/>
</dbReference>
<evidence type="ECO:0000256" key="6">
    <source>
        <dbReference type="ARBA" id="ARBA00022723"/>
    </source>
</evidence>
<dbReference type="InterPro" id="IPR002319">
    <property type="entry name" value="Phenylalanyl-tRNA_Synthase"/>
</dbReference>
<dbReference type="PaxDb" id="584708-Apau_1143"/>
<dbReference type="FunFam" id="3.30.930.10:FF:000003">
    <property type="entry name" value="Phenylalanine--tRNA ligase alpha subunit"/>
    <property type="match status" value="1"/>
</dbReference>
<dbReference type="InterPro" id="IPR045864">
    <property type="entry name" value="aa-tRNA-synth_II/BPL/LPL"/>
</dbReference>
<evidence type="ECO:0000256" key="4">
    <source>
        <dbReference type="ARBA" id="ARBA00022490"/>
    </source>
</evidence>
<evidence type="ECO:0000256" key="7">
    <source>
        <dbReference type="ARBA" id="ARBA00022741"/>
    </source>
</evidence>
<dbReference type="SUPFAM" id="SSF46589">
    <property type="entry name" value="tRNA-binding arm"/>
    <property type="match status" value="1"/>
</dbReference>
<keyword evidence="5 13" id="KW-0436">Ligase</keyword>
<gene>
    <name evidence="13" type="primary">pheS</name>
    <name evidence="15" type="ORF">Apau_1143</name>
</gene>
<reference evidence="15 16" key="1">
    <citation type="journal article" date="2010" name="Stand. Genomic Sci.">
        <title>Non-contiguous finished genome sequence of Aminomonas paucivorans type strain (GLU-3).</title>
        <authorList>
            <person name="Pitluck S."/>
            <person name="Yasawong M."/>
            <person name="Held B."/>
            <person name="Lapidus A."/>
            <person name="Nolan M."/>
            <person name="Copeland A."/>
            <person name="Lucas S."/>
            <person name="Del Rio T.G."/>
            <person name="Tice H."/>
            <person name="Cheng J.F."/>
            <person name="Chertkov O."/>
            <person name="Goodwin L."/>
            <person name="Tapia R."/>
            <person name="Han C."/>
            <person name="Liolios K."/>
            <person name="Ivanova N."/>
            <person name="Mavromatis K."/>
            <person name="Ovchinnikova G."/>
            <person name="Pati A."/>
            <person name="Chen A."/>
            <person name="Palaniappan K."/>
            <person name="Land M."/>
            <person name="Hauser L."/>
            <person name="Chang Y.J."/>
            <person name="Jeffries C.D."/>
            <person name="Pukall R."/>
            <person name="Spring S."/>
            <person name="Rohde M."/>
            <person name="Sikorski J."/>
            <person name="Goker M."/>
            <person name="Woyke T."/>
            <person name="Bristow J."/>
            <person name="Eisen J.A."/>
            <person name="Markowitz V."/>
            <person name="Hugenholtz P."/>
            <person name="Kyrpides N.C."/>
            <person name="Klenk H.P."/>
        </authorList>
    </citation>
    <scope>NUCLEOTIDE SEQUENCE [LARGE SCALE GENOMIC DNA]</scope>
    <source>
        <strain evidence="15 16">DSM 12260</strain>
    </source>
</reference>
<evidence type="ECO:0000259" key="14">
    <source>
        <dbReference type="PROSITE" id="PS50862"/>
    </source>
</evidence>
<keyword evidence="11 13" id="KW-0030">Aminoacyl-tRNA synthetase</keyword>
<dbReference type="HOGENOM" id="CLU_025086_0_1_0"/>
<evidence type="ECO:0000256" key="8">
    <source>
        <dbReference type="ARBA" id="ARBA00022840"/>
    </source>
</evidence>
<evidence type="ECO:0000313" key="15">
    <source>
        <dbReference type="EMBL" id="EFQ23569.1"/>
    </source>
</evidence>
<keyword evidence="16" id="KW-1185">Reference proteome</keyword>
<evidence type="ECO:0000256" key="12">
    <source>
        <dbReference type="ARBA" id="ARBA00049255"/>
    </source>
</evidence>
<proteinExistence type="inferred from homology"/>
<evidence type="ECO:0000256" key="11">
    <source>
        <dbReference type="ARBA" id="ARBA00023146"/>
    </source>
</evidence>
<dbReference type="GO" id="GO:0005524">
    <property type="term" value="F:ATP binding"/>
    <property type="evidence" value="ECO:0007669"/>
    <property type="project" value="UniProtKB-UniRule"/>
</dbReference>
<comment type="cofactor">
    <cofactor evidence="13">
        <name>Mg(2+)</name>
        <dbReference type="ChEBI" id="CHEBI:18420"/>
    </cofactor>
    <text evidence="13">Binds 2 magnesium ions per tetramer.</text>
</comment>
<dbReference type="PROSITE" id="PS50862">
    <property type="entry name" value="AA_TRNA_LIGASE_II"/>
    <property type="match status" value="1"/>
</dbReference>